<dbReference type="NCBIfam" id="NF047509">
    <property type="entry name" value="Rv3131_FMN_oxido"/>
    <property type="match status" value="1"/>
</dbReference>
<organism evidence="2 3">
    <name type="scientific">Paractinoplanes globisporus</name>
    <dbReference type="NCBI Taxonomy" id="113565"/>
    <lineage>
        <taxon>Bacteria</taxon>
        <taxon>Bacillati</taxon>
        <taxon>Actinomycetota</taxon>
        <taxon>Actinomycetes</taxon>
        <taxon>Micromonosporales</taxon>
        <taxon>Micromonosporaceae</taxon>
        <taxon>Paractinoplanes</taxon>
    </lineage>
</organism>
<name>A0ABW6W831_9ACTN</name>
<dbReference type="InterPro" id="IPR000415">
    <property type="entry name" value="Nitroreductase-like"/>
</dbReference>
<dbReference type="PANTHER" id="PTHR23026">
    <property type="entry name" value="NADPH NITROREDUCTASE"/>
    <property type="match status" value="1"/>
</dbReference>
<dbReference type="Pfam" id="PF00881">
    <property type="entry name" value="Nitroreductase"/>
    <property type="match status" value="1"/>
</dbReference>
<dbReference type="InterPro" id="IPR029479">
    <property type="entry name" value="Nitroreductase"/>
</dbReference>
<dbReference type="SUPFAM" id="SSF55469">
    <property type="entry name" value="FMN-dependent nitroreductase-like"/>
    <property type="match status" value="2"/>
</dbReference>
<dbReference type="Proteomes" id="UP001602245">
    <property type="component" value="Unassembled WGS sequence"/>
</dbReference>
<reference evidence="2 3" key="1">
    <citation type="submission" date="2024-10" db="EMBL/GenBank/DDBJ databases">
        <title>The Natural Products Discovery Center: Release of the First 8490 Sequenced Strains for Exploring Actinobacteria Biosynthetic Diversity.</title>
        <authorList>
            <person name="Kalkreuter E."/>
            <person name="Kautsar S.A."/>
            <person name="Yang D."/>
            <person name="Bader C.D."/>
            <person name="Teijaro C.N."/>
            <person name="Fluegel L."/>
            <person name="Davis C.M."/>
            <person name="Simpson J.R."/>
            <person name="Lauterbach L."/>
            <person name="Steele A.D."/>
            <person name="Gui C."/>
            <person name="Meng S."/>
            <person name="Li G."/>
            <person name="Viehrig K."/>
            <person name="Ye F."/>
            <person name="Su P."/>
            <person name="Kiefer A.F."/>
            <person name="Nichols A."/>
            <person name="Cepeda A.J."/>
            <person name="Yan W."/>
            <person name="Fan B."/>
            <person name="Jiang Y."/>
            <person name="Adhikari A."/>
            <person name="Zheng C.-J."/>
            <person name="Schuster L."/>
            <person name="Cowan T.M."/>
            <person name="Smanski M.J."/>
            <person name="Chevrette M.G."/>
            <person name="De Carvalho L.P.S."/>
            <person name="Shen B."/>
        </authorList>
    </citation>
    <scope>NUCLEOTIDE SEQUENCE [LARGE SCALE GENOMIC DNA]</scope>
    <source>
        <strain evidence="2 3">NPDC000087</strain>
    </source>
</reference>
<evidence type="ECO:0000259" key="1">
    <source>
        <dbReference type="Pfam" id="PF00881"/>
    </source>
</evidence>
<keyword evidence="3" id="KW-1185">Reference proteome</keyword>
<comment type="caution">
    <text evidence="2">The sequence shown here is derived from an EMBL/GenBank/DDBJ whole genome shotgun (WGS) entry which is preliminary data.</text>
</comment>
<accession>A0ABW6W831</accession>
<protein>
    <submittedName>
        <fullName evidence="2">Acg family FMN-binding oxidoreductase</fullName>
    </submittedName>
</protein>
<evidence type="ECO:0000313" key="3">
    <source>
        <dbReference type="Proteomes" id="UP001602245"/>
    </source>
</evidence>
<dbReference type="PANTHER" id="PTHR23026:SF123">
    <property type="entry name" value="NAD(P)H NITROREDUCTASE RV3131-RELATED"/>
    <property type="match status" value="1"/>
</dbReference>
<proteinExistence type="predicted"/>
<evidence type="ECO:0000313" key="2">
    <source>
        <dbReference type="EMBL" id="MFF5289466.1"/>
    </source>
</evidence>
<dbReference type="EMBL" id="JBIAZU010000001">
    <property type="protein sequence ID" value="MFF5289466.1"/>
    <property type="molecule type" value="Genomic_DNA"/>
</dbReference>
<gene>
    <name evidence="2" type="ORF">ACFY35_08515</name>
</gene>
<dbReference type="RefSeq" id="WP_020509803.1">
    <property type="nucleotide sequence ID" value="NZ_JBIAZU010000001.1"/>
</dbReference>
<dbReference type="InterPro" id="IPR050627">
    <property type="entry name" value="Nitroreductase/BluB"/>
</dbReference>
<feature type="domain" description="Nitroreductase" evidence="1">
    <location>
        <begin position="253"/>
        <end position="311"/>
    </location>
</feature>
<dbReference type="Gene3D" id="3.40.109.10">
    <property type="entry name" value="NADH Oxidase"/>
    <property type="match status" value="1"/>
</dbReference>
<sequence length="329" mass="35414">MQPSITMPNGIATAVYDEPALLRAAEAAIRAPSLHNSQPWLFGLRDGAIEIRVDPDRRLAADRAGWAARMACGAATYNARLALAVAGRPAVVDLHPDPADRDLVARLTPGVRRPPTYAESELHAAIARRYSNRGPFWPAPVPAEARIALLEGARSESAWLDLLVGATALTAISEIAHSADRVLRRDLRYQAELTTWTHADEAPDGVPVQAGAPLAESQDLLPQRLFADRRRVPGRDYDAEPLVGVLGVPGNQPADQTTAGQAMQKVLLTATAKGLDTSMISQPIEVPAAREQLRRALGRSGHPQIVLRFGYGDTPGHPTRRRAVAEVLV</sequence>